<sequence length="69" mass="8009">MGILDKFKRKKEDNEPPQLELLGENSEAPGWDAISEAFDTLYPGQDRRYQRGTSVRLPSSFIHSERTIW</sequence>
<dbReference type="KEGG" id="csci:HDCHBGLK_02410"/>
<dbReference type="EMBL" id="CP036170">
    <property type="protein sequence ID" value="QBF75002.1"/>
    <property type="molecule type" value="Genomic_DNA"/>
</dbReference>
<evidence type="ECO:0000313" key="2">
    <source>
        <dbReference type="EMBL" id="QBF75002.1"/>
    </source>
</evidence>
<dbReference type="AlphaFoldDB" id="A0A494WLT9"/>
<name>A0A494WLT9_CLOS5</name>
<protein>
    <submittedName>
        <fullName evidence="2">Uncharacterized protein</fullName>
    </submittedName>
</protein>
<evidence type="ECO:0000256" key="1">
    <source>
        <dbReference type="SAM" id="MobiDB-lite"/>
    </source>
</evidence>
<organism evidence="2 3">
    <name type="scientific">Clostridium scindens (strain ATCC 35704 / DSM 5676 / VPI 13733 / 19)</name>
    <dbReference type="NCBI Taxonomy" id="411468"/>
    <lineage>
        <taxon>Bacteria</taxon>
        <taxon>Bacillati</taxon>
        <taxon>Bacillota</taxon>
        <taxon>Clostridia</taxon>
        <taxon>Lachnospirales</taxon>
        <taxon>Lachnospiraceae</taxon>
    </lineage>
</organism>
<proteinExistence type="predicted"/>
<gene>
    <name evidence="2" type="ORF">HDCHBGLK_02410</name>
</gene>
<evidence type="ECO:0000313" key="3">
    <source>
        <dbReference type="Proteomes" id="UP000289664"/>
    </source>
</evidence>
<dbReference type="Proteomes" id="UP000289664">
    <property type="component" value="Chromosome"/>
</dbReference>
<accession>A0A494WLT9</accession>
<keyword evidence="3" id="KW-1185">Reference proteome</keyword>
<feature type="region of interest" description="Disordered" evidence="1">
    <location>
        <begin position="1"/>
        <end position="26"/>
    </location>
</feature>
<reference evidence="2 3" key="1">
    <citation type="journal article" date="2019" name="Appl. Environ. Microbiol.">
        <title>Clostridium scindens ATCC 35704: integration of nutritional requirements, the complete genome sequence, and global transcriptional responses to bile acids.</title>
        <authorList>
            <person name="Devendran S."/>
            <person name="Shrestha R."/>
            <person name="Alves J.M.P."/>
            <person name="Wolf P.G."/>
            <person name="Ly L."/>
            <person name="Hernandez A.G."/>
            <person name="Mendez-Garcia C."/>
            <person name="Inboden A."/>
            <person name="Wiley J."/>
            <person name="Paul O."/>
            <person name="Allen A."/>
            <person name="Springer E."/>
            <person name="Wright C.L."/>
            <person name="Fields C.J."/>
            <person name="Daniel S.L."/>
            <person name="Ridlon J.M."/>
        </authorList>
    </citation>
    <scope>NUCLEOTIDE SEQUENCE [LARGE SCALE GENOMIC DNA]</scope>
    <source>
        <strain evidence="2 3">ATCC 35704</strain>
    </source>
</reference>